<reference evidence="11" key="3">
    <citation type="submission" date="2020-12" db="UniProtKB">
        <authorList>
            <consortium name="WormBaseParasite"/>
        </authorList>
    </citation>
    <scope>IDENTIFICATION</scope>
</reference>
<dbReference type="EC" id="1.8.1.8" evidence="1"/>
<evidence type="ECO:0000256" key="5">
    <source>
        <dbReference type="ARBA" id="ARBA00025782"/>
    </source>
</evidence>
<organism evidence="9">
    <name type="scientific">Strongyloides ratti</name>
    <name type="common">Parasitic roundworm</name>
    <dbReference type="NCBI Taxonomy" id="34506"/>
    <lineage>
        <taxon>Eukaryota</taxon>
        <taxon>Metazoa</taxon>
        <taxon>Ecdysozoa</taxon>
        <taxon>Nematoda</taxon>
        <taxon>Chromadorea</taxon>
        <taxon>Rhabditida</taxon>
        <taxon>Tylenchina</taxon>
        <taxon>Panagrolaimomorpha</taxon>
        <taxon>Strongyloidoidea</taxon>
        <taxon>Strongyloididae</taxon>
        <taxon>Strongyloides</taxon>
    </lineage>
</organism>
<keyword evidence="2" id="KW-0677">Repeat</keyword>
<reference evidence="10" key="2">
    <citation type="submission" date="2014-09" db="EMBL/GenBank/DDBJ databases">
        <authorList>
            <person name="Martin A.A."/>
        </authorList>
    </citation>
    <scope>NUCLEOTIDE SEQUENCE</scope>
    <source>
        <strain evidence="10">ED321</strain>
    </source>
</reference>
<dbReference type="InterPro" id="IPR013766">
    <property type="entry name" value="Thioredoxin_domain"/>
</dbReference>
<dbReference type="InterPro" id="IPR012336">
    <property type="entry name" value="Thioredoxin-like_fold"/>
</dbReference>
<accession>A0A090KU82</accession>
<dbReference type="WormBase" id="SRAE_0000010800">
    <property type="protein sequence ID" value="SRP12336"/>
    <property type="gene ID" value="WBGene00255845"/>
</dbReference>
<dbReference type="Gene3D" id="3.40.30.10">
    <property type="entry name" value="Glutaredoxin"/>
    <property type="match status" value="1"/>
</dbReference>
<dbReference type="OrthoDB" id="189920at2759"/>
<dbReference type="AlphaFoldDB" id="A0A090KU82"/>
<dbReference type="SUPFAM" id="SSF52833">
    <property type="entry name" value="Thioredoxin-like"/>
    <property type="match status" value="1"/>
</dbReference>
<dbReference type="InterPro" id="IPR036249">
    <property type="entry name" value="Thioredoxin-like_sf"/>
</dbReference>
<evidence type="ECO:0000256" key="6">
    <source>
        <dbReference type="ARBA" id="ARBA00047388"/>
    </source>
</evidence>
<comment type="catalytic activity">
    <reaction evidence="7">
        <text>[protein]-dithiol + NADP(+) = [protein]-disulfide + NADPH + H(+)</text>
        <dbReference type="Rhea" id="RHEA:18753"/>
        <dbReference type="Rhea" id="RHEA-COMP:10593"/>
        <dbReference type="Rhea" id="RHEA-COMP:10594"/>
        <dbReference type="ChEBI" id="CHEBI:15378"/>
        <dbReference type="ChEBI" id="CHEBI:29950"/>
        <dbReference type="ChEBI" id="CHEBI:50058"/>
        <dbReference type="ChEBI" id="CHEBI:57783"/>
        <dbReference type="ChEBI" id="CHEBI:58349"/>
        <dbReference type="EC" id="1.8.1.8"/>
    </reaction>
</comment>
<dbReference type="OMA" id="AREDIMM"/>
<keyword evidence="3" id="KW-0560">Oxidoreductase</keyword>
<reference evidence="9" key="1">
    <citation type="submission" date="2014-09" db="EMBL/GenBank/DDBJ databases">
        <authorList>
            <person name="Aslett A.Martin."/>
        </authorList>
    </citation>
    <scope>NUCLEOTIDE SEQUENCE</scope>
    <source>
        <strain evidence="9">ED321 Heterogonic</strain>
    </source>
</reference>
<dbReference type="PROSITE" id="PS51352">
    <property type="entry name" value="THIOREDOXIN_2"/>
    <property type="match status" value="1"/>
</dbReference>
<dbReference type="Pfam" id="PF13905">
    <property type="entry name" value="Thioredoxin_8"/>
    <property type="match status" value="1"/>
</dbReference>
<dbReference type="PANTHER" id="PTHR13871:SF96">
    <property type="entry name" value="THIOREDOXIN DOMAIN-CONTAINING PROTEIN"/>
    <property type="match status" value="1"/>
</dbReference>
<sequence>MNSCLKSLFFTVPLKTLVLNQGKRNLNHFRYGSNVAQLFKSTALIKPDGTSEEGSKLLKDKVTAIYFSASWCGPCKQFTPHLKKFYDTVNKNEKKMEVIFVSLDKSKNSMEKYYNENMGTWLRTEYDSELTNALAEECNVTTIPSLKVVKNNGDILNIQAREDIMMHGKEDCEGLLQKWKKIAA</sequence>
<evidence type="ECO:0000256" key="1">
    <source>
        <dbReference type="ARBA" id="ARBA00012612"/>
    </source>
</evidence>
<protein>
    <recommendedName>
        <fullName evidence="1">protein-disulfide reductase</fullName>
        <ecNumber evidence="1">1.8.1.8</ecNumber>
    </recommendedName>
</protein>
<gene>
    <name evidence="9 11 12" type="ORF">SRAE_0000010800</name>
</gene>
<comment type="similarity">
    <text evidence="5">Belongs to the nucleoredoxin family.</text>
</comment>
<dbReference type="Proteomes" id="UP000035682">
    <property type="component" value="Unplaced"/>
</dbReference>
<dbReference type="GO" id="GO:0047134">
    <property type="term" value="F:protein-disulfide reductase [NAD(P)H] activity"/>
    <property type="evidence" value="ECO:0007669"/>
    <property type="project" value="UniProtKB-EC"/>
</dbReference>
<evidence type="ECO:0000259" key="8">
    <source>
        <dbReference type="PROSITE" id="PS51352"/>
    </source>
</evidence>
<keyword evidence="4" id="KW-0520">NAD</keyword>
<dbReference type="WBParaSite" id="SRAE_0000010800.1">
    <property type="protein sequence ID" value="SRAE_0000010800.1"/>
    <property type="gene ID" value="WBGene00255845"/>
</dbReference>
<dbReference type="PANTHER" id="PTHR13871">
    <property type="entry name" value="THIOREDOXIN"/>
    <property type="match status" value="1"/>
</dbReference>
<dbReference type="GeneID" id="36373343"/>
<evidence type="ECO:0000256" key="4">
    <source>
        <dbReference type="ARBA" id="ARBA00023027"/>
    </source>
</evidence>
<name>A0A090KU82_STRRB</name>
<evidence type="ECO:0000313" key="11">
    <source>
        <dbReference type="WBParaSite" id="SRAE_0000010800.1"/>
    </source>
</evidence>
<comment type="catalytic activity">
    <reaction evidence="6">
        <text>[protein]-dithiol + NAD(+) = [protein]-disulfide + NADH + H(+)</text>
        <dbReference type="Rhea" id="RHEA:18749"/>
        <dbReference type="Rhea" id="RHEA-COMP:10593"/>
        <dbReference type="Rhea" id="RHEA-COMP:10594"/>
        <dbReference type="ChEBI" id="CHEBI:15378"/>
        <dbReference type="ChEBI" id="CHEBI:29950"/>
        <dbReference type="ChEBI" id="CHEBI:50058"/>
        <dbReference type="ChEBI" id="CHEBI:57540"/>
        <dbReference type="ChEBI" id="CHEBI:57945"/>
        <dbReference type="EC" id="1.8.1.8"/>
    </reaction>
</comment>
<dbReference type="CTD" id="36373343"/>
<dbReference type="EMBL" id="LN609405">
    <property type="protein sequence ID" value="CEF60976.1"/>
    <property type="molecule type" value="Genomic_DNA"/>
</dbReference>
<evidence type="ECO:0000313" key="9">
    <source>
        <dbReference type="EMBL" id="CEF60976.1"/>
    </source>
</evidence>
<dbReference type="RefSeq" id="XP_024500185.1">
    <property type="nucleotide sequence ID" value="XM_024645954.1"/>
</dbReference>
<dbReference type="InterPro" id="IPR052259">
    <property type="entry name" value="Nucleoredoxin-like"/>
</dbReference>
<evidence type="ECO:0000256" key="2">
    <source>
        <dbReference type="ARBA" id="ARBA00022737"/>
    </source>
</evidence>
<evidence type="ECO:0000313" key="10">
    <source>
        <dbReference type="Proteomes" id="UP000035682"/>
    </source>
</evidence>
<feature type="domain" description="Thioredoxin" evidence="8">
    <location>
        <begin position="33"/>
        <end position="184"/>
    </location>
</feature>
<keyword evidence="10" id="KW-1185">Reference proteome</keyword>
<evidence type="ECO:0000256" key="7">
    <source>
        <dbReference type="ARBA" id="ARBA00047804"/>
    </source>
</evidence>
<evidence type="ECO:0000256" key="3">
    <source>
        <dbReference type="ARBA" id="ARBA00023002"/>
    </source>
</evidence>
<evidence type="ECO:0000313" key="12">
    <source>
        <dbReference type="WormBase" id="SRAE_0000010800"/>
    </source>
</evidence>
<proteinExistence type="inferred from homology"/>